<dbReference type="PROSITE" id="PS50911">
    <property type="entry name" value="CHAP"/>
    <property type="match status" value="1"/>
</dbReference>
<dbReference type="Gene3D" id="1.10.530.10">
    <property type="match status" value="1"/>
</dbReference>
<evidence type="ECO:0000313" key="2">
    <source>
        <dbReference type="EMBL" id="EGF12341.1"/>
    </source>
</evidence>
<proteinExistence type="predicted"/>
<dbReference type="PATRIC" id="fig|888813.3.peg.2314"/>
<sequence>MKALKRGLIGAGTLSALFLSFMLLVMVGGGTVSSKTYSATSGGISISAASFAQRFTEKTGHQLSEEKAQTALDFASRLMNQHHFTLQGASGSLAVAYRECGFDYKAVNPSGGVAGFYQWSGWSSTINGDRWAQAKEKKLEKSIQLDLMSTELTSSYAQVTEKVASSMDPKQAARDWSQYYEGVAISDSQTKVSDIEQWAEIIYDILKDGQATFNQDNNTGASLTAIPEGWGYISQYDGHAYEGSNSYPAGQCTWYVYNRAKQLGIQFDSYMGNGGQWAQKSGYSVSHTPKKHTAVSFVQGQAGSDPTYGHVAFCEEVKSDGSILISEMNVIGVPAMTVAYRVIDTNTAKQLWYVDGH</sequence>
<dbReference type="HOGENOM" id="CLU_756285_0_0_9"/>
<dbReference type="SUPFAM" id="SSF54001">
    <property type="entry name" value="Cysteine proteinases"/>
    <property type="match status" value="1"/>
</dbReference>
<dbReference type="Proteomes" id="UP000005955">
    <property type="component" value="Unassembled WGS sequence"/>
</dbReference>
<evidence type="ECO:0000313" key="3">
    <source>
        <dbReference type="Proteomes" id="UP000005955"/>
    </source>
</evidence>
<name>F2CB12_STRSA</name>
<reference evidence="2 3" key="1">
    <citation type="submission" date="2011-02" db="EMBL/GenBank/DDBJ databases">
        <authorList>
            <person name="Muzny D."/>
            <person name="Qin X."/>
            <person name="Deng J."/>
            <person name="Jiang H."/>
            <person name="Liu Y."/>
            <person name="Qu J."/>
            <person name="Song X.-Z."/>
            <person name="Zhang L."/>
            <person name="Thornton R."/>
            <person name="Coyle M."/>
            <person name="Francisco L."/>
            <person name="Jackson L."/>
            <person name="Javaid M."/>
            <person name="Korchina V."/>
            <person name="Kovar C."/>
            <person name="Mata R."/>
            <person name="Mathew T."/>
            <person name="Ngo R."/>
            <person name="Nguyen L."/>
            <person name="Nguyen N."/>
            <person name="Okwuonu G."/>
            <person name="Ongeri F."/>
            <person name="Pham C."/>
            <person name="Simmons D."/>
            <person name="Wilczek-Boney K."/>
            <person name="Hale W."/>
            <person name="Jakkamsetti A."/>
            <person name="Pham P."/>
            <person name="Ruth R."/>
            <person name="San Lucas F."/>
            <person name="Warren J."/>
            <person name="Zhang J."/>
            <person name="Zhao Z."/>
            <person name="Zhou C."/>
            <person name="Zhu D."/>
            <person name="Lee S."/>
            <person name="Bess C."/>
            <person name="Blankenburg K."/>
            <person name="Forbes L."/>
            <person name="Fu Q."/>
            <person name="Gubbala S."/>
            <person name="Hirani K."/>
            <person name="Jayaseelan J.C."/>
            <person name="Lara F."/>
            <person name="Munidasa M."/>
            <person name="Palculict T."/>
            <person name="Patil S."/>
            <person name="Pu L.-L."/>
            <person name="Saada N."/>
            <person name="Tang L."/>
            <person name="Weissenberger G."/>
            <person name="Zhu Y."/>
            <person name="Hemphill L."/>
            <person name="Shang Y."/>
            <person name="Youmans B."/>
            <person name="Ayvaz T."/>
            <person name="Ross M."/>
            <person name="Santibanez J."/>
            <person name="Aqrawi P."/>
            <person name="Gross S."/>
            <person name="Joshi V."/>
            <person name="Fowler G."/>
            <person name="Nazareth L."/>
            <person name="Reid J."/>
            <person name="Worley K."/>
            <person name="Petrosino J."/>
            <person name="Highlander S."/>
            <person name="Gibbs R."/>
        </authorList>
    </citation>
    <scope>NUCLEOTIDE SEQUENCE [LARGE SCALE GENOMIC DNA]</scope>
    <source>
        <strain evidence="2 3">SK330</strain>
    </source>
</reference>
<organism evidence="2 3">
    <name type="scientific">Streptococcus sanguinis SK330</name>
    <dbReference type="NCBI Taxonomy" id="888813"/>
    <lineage>
        <taxon>Bacteria</taxon>
        <taxon>Bacillati</taxon>
        <taxon>Bacillota</taxon>
        <taxon>Bacilli</taxon>
        <taxon>Lactobacillales</taxon>
        <taxon>Streptococcaceae</taxon>
        <taxon>Streptococcus</taxon>
    </lineage>
</organism>
<dbReference type="Gene3D" id="3.90.1720.10">
    <property type="entry name" value="endopeptidase domain like (from Nostoc punctiforme)"/>
    <property type="match status" value="1"/>
</dbReference>
<dbReference type="Pfam" id="PF18013">
    <property type="entry name" value="Phage_lysozyme2"/>
    <property type="match status" value="1"/>
</dbReference>
<dbReference type="EMBL" id="AFBD01000014">
    <property type="protein sequence ID" value="EGF12341.1"/>
    <property type="molecule type" value="Genomic_DNA"/>
</dbReference>
<comment type="caution">
    <text evidence="2">The sequence shown here is derived from an EMBL/GenBank/DDBJ whole genome shotgun (WGS) entry which is preliminary data.</text>
</comment>
<gene>
    <name evidence="2" type="ORF">HMPREF9386_2350</name>
</gene>
<protein>
    <submittedName>
        <fullName evidence="2">Conjugal transfer protein</fullName>
    </submittedName>
</protein>
<evidence type="ECO:0000259" key="1">
    <source>
        <dbReference type="PROSITE" id="PS50911"/>
    </source>
</evidence>
<accession>F2CB12</accession>
<dbReference type="Pfam" id="PF05257">
    <property type="entry name" value="CHAP"/>
    <property type="match status" value="1"/>
</dbReference>
<dbReference type="InterPro" id="IPR007921">
    <property type="entry name" value="CHAP_dom"/>
</dbReference>
<feature type="domain" description="Peptidase C51" evidence="1">
    <location>
        <begin position="227"/>
        <end position="355"/>
    </location>
</feature>
<dbReference type="InterPro" id="IPR038765">
    <property type="entry name" value="Papain-like_cys_pep_sf"/>
</dbReference>
<dbReference type="RefSeq" id="WP_002916210.1">
    <property type="nucleotide sequence ID" value="NZ_GL878549.1"/>
</dbReference>
<dbReference type="InterPro" id="IPR041219">
    <property type="entry name" value="Phage_lysozyme2"/>
</dbReference>
<dbReference type="AlphaFoldDB" id="F2CB12"/>